<gene>
    <name evidence="1" type="ORF">CQA53_00605</name>
</gene>
<reference evidence="1 2" key="1">
    <citation type="submission" date="2018-04" db="EMBL/GenBank/DDBJ databases">
        <title>Novel Campyloabacter and Helicobacter Species and Strains.</title>
        <authorList>
            <person name="Mannion A.J."/>
            <person name="Shen Z."/>
            <person name="Fox J.G."/>
        </authorList>
    </citation>
    <scope>NUCLEOTIDE SEQUENCE [LARGE SCALE GENOMIC DNA]</scope>
    <source>
        <strain evidence="1 2">MIT 17-337</strain>
    </source>
</reference>
<evidence type="ECO:0000313" key="1">
    <source>
        <dbReference type="EMBL" id="RDU67551.1"/>
    </source>
</evidence>
<evidence type="ECO:0000313" key="2">
    <source>
        <dbReference type="Proteomes" id="UP000256379"/>
    </source>
</evidence>
<comment type="caution">
    <text evidence="1">The sequence shown here is derived from an EMBL/GenBank/DDBJ whole genome shotgun (WGS) entry which is preliminary data.</text>
</comment>
<accession>A0A3D8ISI4</accession>
<protein>
    <submittedName>
        <fullName evidence="1">Uncharacterized protein</fullName>
    </submittedName>
</protein>
<keyword evidence="2" id="KW-1185">Reference proteome</keyword>
<sequence length="546" mass="63305">MRLIIFSICLILSLHAKDLLYEESFYINGFWLGLEDHDIFISSEEKYAFTYPNQVFYFPKTDFTSNNKSYILAKGSIVLKLKDKASDIIQEDSILYKQFNLNDIAQKGIRGGFCDVPCVFPAILTNNNHNDLIVNLYEKPQFNSSNILEIDSHKDMVFVIGKSGRFYQSIIIRHKALAFFGYVSEDSLSIDFMGTKGFNQNFIQNLGNNQDFDLQINLKFLQLQAITNLKNIHKITAIVHANNNDTKLEIKPTLYRYLSFDDINKFSEAEKKKINIFARRFGKRSLWISFHLTENQNIYISDFELADERLSLQERTLISNEQNLCLSNQMKAHEYLKVFFEPNKDSKFTTINKLNATLGYIVQLGKDEEYYHIRFYGDLENLDNKIDNRNVGNNNLTGFVNKDMLMNCEGYDTRNLPDYEVARYILNNMRNTTLKSLSDNVSAVFVNGMFVGFREEVQNLQAAMELINTRQLRSTTNALTFSQQNIAQDSILSFQYDNREEEYHVVALGGKTLIFDNYSIFIFDNKSLIKIGIFDFKEAMKITTSN</sequence>
<proteinExistence type="predicted"/>
<dbReference type="Proteomes" id="UP000256379">
    <property type="component" value="Unassembled WGS sequence"/>
</dbReference>
<dbReference type="RefSeq" id="WP_115542078.1">
    <property type="nucleotide sequence ID" value="NZ_NXLQ01000001.1"/>
</dbReference>
<name>A0A3D8ISI4_9HELI</name>
<organism evidence="1 2">
    <name type="scientific">Helicobacter didelphidarum</name>
    <dbReference type="NCBI Taxonomy" id="2040648"/>
    <lineage>
        <taxon>Bacteria</taxon>
        <taxon>Pseudomonadati</taxon>
        <taxon>Campylobacterota</taxon>
        <taxon>Epsilonproteobacteria</taxon>
        <taxon>Campylobacterales</taxon>
        <taxon>Helicobacteraceae</taxon>
        <taxon>Helicobacter</taxon>
    </lineage>
</organism>
<dbReference type="EMBL" id="NXLQ01000001">
    <property type="protein sequence ID" value="RDU67551.1"/>
    <property type="molecule type" value="Genomic_DNA"/>
</dbReference>
<dbReference type="AlphaFoldDB" id="A0A3D8ISI4"/>